<protein>
    <recommendedName>
        <fullName evidence="3">XRE family transcriptional regulator</fullName>
    </recommendedName>
</protein>
<evidence type="ECO:0008006" key="3">
    <source>
        <dbReference type="Google" id="ProtNLM"/>
    </source>
</evidence>
<accession>A0ABW3CUL3</accession>
<sequence>MGRGERINQEAWPDSGPHLVLLKLLDRVHVDNGTKSRREIATAMNLGSATRVNEMLTGASLPVDDRQLDALVAALGGGEDDRRDARR</sequence>
<reference evidence="2" key="1">
    <citation type="journal article" date="2019" name="Int. J. Syst. Evol. Microbiol.">
        <title>The Global Catalogue of Microorganisms (GCM) 10K type strain sequencing project: providing services to taxonomists for standard genome sequencing and annotation.</title>
        <authorList>
            <consortium name="The Broad Institute Genomics Platform"/>
            <consortium name="The Broad Institute Genome Sequencing Center for Infectious Disease"/>
            <person name="Wu L."/>
            <person name="Ma J."/>
        </authorList>
    </citation>
    <scope>NUCLEOTIDE SEQUENCE [LARGE SCALE GENOMIC DNA]</scope>
    <source>
        <strain evidence="2">JCM 31696</strain>
    </source>
</reference>
<name>A0ABW3CUL3_9ACTN</name>
<comment type="caution">
    <text evidence="1">The sequence shown here is derived from an EMBL/GenBank/DDBJ whole genome shotgun (WGS) entry which is preliminary data.</text>
</comment>
<evidence type="ECO:0000313" key="2">
    <source>
        <dbReference type="Proteomes" id="UP001597083"/>
    </source>
</evidence>
<keyword evidence="2" id="KW-1185">Reference proteome</keyword>
<feature type="non-terminal residue" evidence="1">
    <location>
        <position position="87"/>
    </location>
</feature>
<dbReference type="EMBL" id="JBHTIR010004344">
    <property type="protein sequence ID" value="MFD0857058.1"/>
    <property type="molecule type" value="Genomic_DNA"/>
</dbReference>
<proteinExistence type="predicted"/>
<dbReference type="Proteomes" id="UP001597083">
    <property type="component" value="Unassembled WGS sequence"/>
</dbReference>
<gene>
    <name evidence="1" type="ORF">ACFQ07_32920</name>
</gene>
<organism evidence="1 2">
    <name type="scientific">Actinomadura adrarensis</name>
    <dbReference type="NCBI Taxonomy" id="1819600"/>
    <lineage>
        <taxon>Bacteria</taxon>
        <taxon>Bacillati</taxon>
        <taxon>Actinomycetota</taxon>
        <taxon>Actinomycetes</taxon>
        <taxon>Streptosporangiales</taxon>
        <taxon>Thermomonosporaceae</taxon>
        <taxon>Actinomadura</taxon>
    </lineage>
</organism>
<evidence type="ECO:0000313" key="1">
    <source>
        <dbReference type="EMBL" id="MFD0857058.1"/>
    </source>
</evidence>